<evidence type="ECO:0000256" key="4">
    <source>
        <dbReference type="ARBA" id="ARBA00008655"/>
    </source>
</evidence>
<comment type="similarity">
    <text evidence="4 11">Belongs to the 1-acyl-sn-glycerol-3-phosphate acyltransferase family.</text>
</comment>
<evidence type="ECO:0000256" key="8">
    <source>
        <dbReference type="ARBA" id="ARBA00022679"/>
    </source>
</evidence>
<evidence type="ECO:0000256" key="7">
    <source>
        <dbReference type="ARBA" id="ARBA00022516"/>
    </source>
</evidence>
<dbReference type="PANTHER" id="PTHR10434">
    <property type="entry name" value="1-ACYL-SN-GLYCEROL-3-PHOSPHATE ACYLTRANSFERASE"/>
    <property type="match status" value="1"/>
</dbReference>
<evidence type="ECO:0000259" key="13">
    <source>
        <dbReference type="SMART" id="SM00563"/>
    </source>
</evidence>
<proteinExistence type="inferred from homology"/>
<feature type="domain" description="Phospholipid/glycerol acyltransferase" evidence="13">
    <location>
        <begin position="77"/>
        <end position="191"/>
    </location>
</feature>
<reference evidence="15" key="2">
    <citation type="submission" date="2022-12" db="EMBL/GenBank/DDBJ databases">
        <title>Whole genome sequencing of Borrelia miyamotoi strains isolated at the Russian territory.</title>
        <authorList>
            <person name="Kuleshov K.V."/>
            <person name="Platonov A.E."/>
            <person name="Goptar I.A."/>
            <person name="Shipulin G.A."/>
            <person name="Markelov M.L."/>
            <person name="Koetsveld J."/>
            <person name="Kolyasnikova N.M."/>
            <person name="Sarksyan D.S."/>
            <person name="Toporkova M.G."/>
            <person name="Hovius J.W."/>
        </authorList>
    </citation>
    <scope>NUCLEOTIDE SEQUENCE</scope>
    <source>
        <strain evidence="16">Yekat-1</strain>
        <strain evidence="15">Yekat-76</strain>
    </source>
</reference>
<name>A0AAP8YV93_9SPIR</name>
<dbReference type="EC" id="2.3.1.51" evidence="5 11"/>
<feature type="transmembrane region" description="Helical" evidence="12">
    <location>
        <begin position="42"/>
        <end position="64"/>
    </location>
</feature>
<dbReference type="EMBL" id="CP036557">
    <property type="protein sequence ID" value="QBK62309.1"/>
    <property type="molecule type" value="Genomic_DNA"/>
</dbReference>
<dbReference type="GO" id="GO:0006654">
    <property type="term" value="P:phosphatidic acid biosynthetic process"/>
    <property type="evidence" value="ECO:0007669"/>
    <property type="project" value="TreeGrafter"/>
</dbReference>
<evidence type="ECO:0000256" key="10">
    <source>
        <dbReference type="ARBA" id="ARBA00023315"/>
    </source>
</evidence>
<dbReference type="CDD" id="cd07989">
    <property type="entry name" value="LPLAT_AGPAT-like"/>
    <property type="match status" value="1"/>
</dbReference>
<keyword evidence="12" id="KW-0472">Membrane</keyword>
<dbReference type="InterPro" id="IPR004552">
    <property type="entry name" value="AGP_acyltrans"/>
</dbReference>
<dbReference type="RefSeq" id="WP_025444066.1">
    <property type="nucleotide sequence ID" value="NZ_AP024371.1"/>
</dbReference>
<dbReference type="InterPro" id="IPR002123">
    <property type="entry name" value="Plipid/glycerol_acylTrfase"/>
</dbReference>
<dbReference type="GO" id="GO:0003841">
    <property type="term" value="F:1-acylglycerol-3-phosphate O-acyltransferase activity"/>
    <property type="evidence" value="ECO:0007669"/>
    <property type="project" value="UniProtKB-UniRule"/>
</dbReference>
<gene>
    <name evidence="14" type="ORF">CNO13_04070</name>
    <name evidence="15" type="ORF">EZU67_04055</name>
</gene>
<reference evidence="17" key="1">
    <citation type="submission" date="2019-03" db="EMBL/GenBank/DDBJ databases">
        <title>Whole genome sequencing of Borrelia miyamotoi strains isolated at the Russian territory.</title>
        <authorList>
            <person name="Kuleshov K.V."/>
            <person name="Platonov A.E."/>
            <person name="Goptar I.A."/>
            <person name="Shipulin G.A."/>
            <person name="Markelov M.L."/>
            <person name="Koetsveld J."/>
            <person name="Kolyasnikova N.M."/>
            <person name="Sarksyan D.S."/>
            <person name="Toporkova M.G."/>
            <person name="Hovius J.W."/>
        </authorList>
    </citation>
    <scope>NUCLEOTIDE SEQUENCE [LARGE SCALE GENOMIC DNA]</scope>
    <source>
        <strain evidence="14">Yekat-1</strain>
        <strain evidence="17">Yekat-76</strain>
    </source>
</reference>
<accession>A0AAP8YV93</accession>
<evidence type="ECO:0000256" key="2">
    <source>
        <dbReference type="ARBA" id="ARBA00004728"/>
    </source>
</evidence>
<keyword evidence="9 11" id="KW-0443">Lipid metabolism</keyword>
<dbReference type="EMBL" id="CP024333">
    <property type="protein sequence ID" value="ATQ16318.1"/>
    <property type="molecule type" value="Genomic_DNA"/>
</dbReference>
<dbReference type="NCBIfam" id="TIGR00530">
    <property type="entry name" value="AGP_acyltrn"/>
    <property type="match status" value="1"/>
</dbReference>
<keyword evidence="8 11" id="KW-0808">Transferase</keyword>
<evidence type="ECO:0000256" key="1">
    <source>
        <dbReference type="ARBA" id="ARBA00001141"/>
    </source>
</evidence>
<comment type="domain">
    <text evidence="11">The HXXXXD motif is essential for acyltransferase activity and may constitute the binding site for the phosphate moiety of the glycerol-3-phosphate.</text>
</comment>
<keyword evidence="11" id="KW-0594">Phospholipid biosynthesis</keyword>
<dbReference type="SMART" id="SM00563">
    <property type="entry name" value="PlsC"/>
    <property type="match status" value="1"/>
</dbReference>
<evidence type="ECO:0000256" key="9">
    <source>
        <dbReference type="ARBA" id="ARBA00023098"/>
    </source>
</evidence>
<evidence type="ECO:0000313" key="17">
    <source>
        <dbReference type="Proteomes" id="UP000291995"/>
    </source>
</evidence>
<evidence type="ECO:0000256" key="12">
    <source>
        <dbReference type="SAM" id="Phobius"/>
    </source>
</evidence>
<protein>
    <recommendedName>
        <fullName evidence="6 11">1-acyl-sn-glycerol-3-phosphate acyltransferase</fullName>
        <ecNumber evidence="5 11">2.3.1.51</ecNumber>
    </recommendedName>
</protein>
<comment type="pathway">
    <text evidence="2">Phospholipid metabolism; CDP-diacylglycerol biosynthesis; CDP-diacylglycerol from sn-glycerol 3-phosphate: step 2/3.</text>
</comment>
<keyword evidence="12" id="KW-1133">Transmembrane helix</keyword>
<dbReference type="Proteomes" id="UP000291995">
    <property type="component" value="Chromosome"/>
</dbReference>
<feature type="transmembrane region" description="Helical" evidence="12">
    <location>
        <begin position="6"/>
        <end position="30"/>
    </location>
</feature>
<organism evidence="15 17">
    <name type="scientific">Borrelia miyamotoi</name>
    <dbReference type="NCBI Taxonomy" id="47466"/>
    <lineage>
        <taxon>Bacteria</taxon>
        <taxon>Pseudomonadati</taxon>
        <taxon>Spirochaetota</taxon>
        <taxon>Spirochaetia</taxon>
        <taxon>Spirochaetales</taxon>
        <taxon>Borreliaceae</taxon>
        <taxon>Borrelia</taxon>
    </lineage>
</organism>
<evidence type="ECO:0000256" key="3">
    <source>
        <dbReference type="ARBA" id="ARBA00005189"/>
    </source>
</evidence>
<dbReference type="PANTHER" id="PTHR10434:SF64">
    <property type="entry name" value="1-ACYL-SN-GLYCEROL-3-PHOSPHATE ACYLTRANSFERASE-RELATED"/>
    <property type="match status" value="1"/>
</dbReference>
<comment type="catalytic activity">
    <reaction evidence="1 11">
        <text>a 1-acyl-sn-glycero-3-phosphate + an acyl-CoA = a 1,2-diacyl-sn-glycero-3-phosphate + CoA</text>
        <dbReference type="Rhea" id="RHEA:19709"/>
        <dbReference type="ChEBI" id="CHEBI:57287"/>
        <dbReference type="ChEBI" id="CHEBI:57970"/>
        <dbReference type="ChEBI" id="CHEBI:58342"/>
        <dbReference type="ChEBI" id="CHEBI:58608"/>
        <dbReference type="EC" id="2.3.1.51"/>
    </reaction>
</comment>
<feature type="transmembrane region" description="Helical" evidence="12">
    <location>
        <begin position="76"/>
        <end position="96"/>
    </location>
</feature>
<dbReference type="GeneID" id="75117755"/>
<evidence type="ECO:0000313" key="14">
    <source>
        <dbReference type="EMBL" id="ATQ16318.1"/>
    </source>
</evidence>
<dbReference type="GO" id="GO:0016020">
    <property type="term" value="C:membrane"/>
    <property type="evidence" value="ECO:0007669"/>
    <property type="project" value="InterPro"/>
</dbReference>
<evidence type="ECO:0000313" key="15">
    <source>
        <dbReference type="EMBL" id="QBK62309.1"/>
    </source>
</evidence>
<dbReference type="Proteomes" id="UP000230633">
    <property type="component" value="Chromosome"/>
</dbReference>
<dbReference type="SUPFAM" id="SSF69593">
    <property type="entry name" value="Glycerol-3-phosphate (1)-acyltransferase"/>
    <property type="match status" value="1"/>
</dbReference>
<evidence type="ECO:0000256" key="5">
    <source>
        <dbReference type="ARBA" id="ARBA00013211"/>
    </source>
</evidence>
<keyword evidence="12" id="KW-0812">Transmembrane</keyword>
<evidence type="ECO:0000256" key="11">
    <source>
        <dbReference type="RuleBase" id="RU361267"/>
    </source>
</evidence>
<dbReference type="Pfam" id="PF01553">
    <property type="entry name" value="Acyltransferase"/>
    <property type="match status" value="1"/>
</dbReference>
<keyword evidence="11" id="KW-1208">Phospholipid metabolism</keyword>
<dbReference type="AlphaFoldDB" id="A0AAP8YV93"/>
<sequence length="257" mass="29776">MKILRSIFTYIIFLLVIFTLTILFPVFLIFKIFKFENYFIKFVFILIRFAIRIGLWFVGIKVIVTKDDDFSFYEGSVVIMANHIASMDLLFLICVFMKPFIIVVKSSLLRIPLVNFLLISMGVIFVNRNSIKSSAIAQKRAIKVIKKGWAIGIFPEGTRNRGGKTRDFKRGSVNLALRTNSPIIPVTLLNTHKFFIKNLILNSGLSIYVHIHSPIDIFSLTNEEKENLHVIVRDRIVKKLEEMKVQYNVDRNLNENK</sequence>
<comment type="pathway">
    <text evidence="3">Lipid metabolism.</text>
</comment>
<keyword evidence="16" id="KW-1185">Reference proteome</keyword>
<keyword evidence="7 11" id="KW-0444">Lipid biosynthesis</keyword>
<evidence type="ECO:0000313" key="16">
    <source>
        <dbReference type="Proteomes" id="UP000230633"/>
    </source>
</evidence>
<keyword evidence="10 11" id="KW-0012">Acyltransferase</keyword>
<evidence type="ECO:0000256" key="6">
    <source>
        <dbReference type="ARBA" id="ARBA00016139"/>
    </source>
</evidence>
<feature type="transmembrane region" description="Helical" evidence="12">
    <location>
        <begin position="108"/>
        <end position="126"/>
    </location>
</feature>